<gene>
    <name evidence="1" type="ORF">ABL78_7990</name>
</gene>
<proteinExistence type="predicted"/>
<evidence type="ECO:0000313" key="2">
    <source>
        <dbReference type="Proteomes" id="UP000038009"/>
    </source>
</evidence>
<keyword evidence="2" id="KW-1185">Reference proteome</keyword>
<dbReference type="VEuPathDB" id="TriTrypDB:Lsey_0464_0020"/>
<dbReference type="EMBL" id="LJSK01000464">
    <property type="protein sequence ID" value="KPI82989.1"/>
    <property type="molecule type" value="Genomic_DNA"/>
</dbReference>
<reference evidence="1 2" key="1">
    <citation type="journal article" date="2015" name="PLoS Pathog.">
        <title>Leptomonas seymouri: Adaptations to the Dixenous Life Cycle Analyzed by Genome Sequencing, Transcriptome Profiling and Co-infection with Leishmania donovani.</title>
        <authorList>
            <person name="Kraeva N."/>
            <person name="Butenko A."/>
            <person name="Hlavacova J."/>
            <person name="Kostygov A."/>
            <person name="Myskova J."/>
            <person name="Grybchuk D."/>
            <person name="Lestinova T."/>
            <person name="Votypka J."/>
            <person name="Volf P."/>
            <person name="Opperdoes F."/>
            <person name="Flegontov P."/>
            <person name="Lukes J."/>
            <person name="Yurchenko V."/>
        </authorList>
    </citation>
    <scope>NUCLEOTIDE SEQUENCE [LARGE SCALE GENOMIC DNA]</scope>
    <source>
        <strain evidence="1 2">ATCC 30220</strain>
    </source>
</reference>
<dbReference type="Proteomes" id="UP000038009">
    <property type="component" value="Unassembled WGS sequence"/>
</dbReference>
<protein>
    <submittedName>
        <fullName evidence="1">Uncharacterized protein</fullName>
    </submittedName>
</protein>
<comment type="caution">
    <text evidence="1">The sequence shown here is derived from an EMBL/GenBank/DDBJ whole genome shotgun (WGS) entry which is preliminary data.</text>
</comment>
<sequence length="158" mass="16772">MRLRSPAKQQFCTALKDLGTSGCHRLINLCTMSDFPLPLWIDVPDTAVVDTLSASSELMQLIVDGCAMRCNISVLNTSCNEKILGVPHTASAGLGGMYGWRPLNTEDCAILSSIPALSGVSHVKFAATSLTLTTDDFSVVSLDSRGVAQREKASLTGP</sequence>
<evidence type="ECO:0000313" key="1">
    <source>
        <dbReference type="EMBL" id="KPI82989.1"/>
    </source>
</evidence>
<name>A0A0N0P2I4_LEPSE</name>
<organism evidence="1 2">
    <name type="scientific">Leptomonas seymouri</name>
    <dbReference type="NCBI Taxonomy" id="5684"/>
    <lineage>
        <taxon>Eukaryota</taxon>
        <taxon>Discoba</taxon>
        <taxon>Euglenozoa</taxon>
        <taxon>Kinetoplastea</taxon>
        <taxon>Metakinetoplastina</taxon>
        <taxon>Trypanosomatida</taxon>
        <taxon>Trypanosomatidae</taxon>
        <taxon>Leishmaniinae</taxon>
        <taxon>Leptomonas</taxon>
    </lineage>
</organism>
<accession>A0A0N0P2I4</accession>
<dbReference type="AlphaFoldDB" id="A0A0N0P2I4"/>